<feature type="non-terminal residue" evidence="1">
    <location>
        <position position="61"/>
    </location>
</feature>
<dbReference type="EMBL" id="DROD01000420">
    <property type="protein sequence ID" value="HHJ52756.1"/>
    <property type="molecule type" value="Genomic_DNA"/>
</dbReference>
<dbReference type="Gene3D" id="3.10.450.530">
    <property type="entry name" value="Ribonuclease toxin, BrnT, of type II toxin-antitoxin system"/>
    <property type="match status" value="1"/>
</dbReference>
<dbReference type="AlphaFoldDB" id="A0A7V5PPA8"/>
<dbReference type="Pfam" id="PF04365">
    <property type="entry name" value="BrnT_toxin"/>
    <property type="match status" value="1"/>
</dbReference>
<accession>A0A7V5PPA8</accession>
<dbReference type="InterPro" id="IPR038573">
    <property type="entry name" value="BrnT_sf"/>
</dbReference>
<dbReference type="Proteomes" id="UP000886124">
    <property type="component" value="Unassembled WGS sequence"/>
</dbReference>
<comment type="caution">
    <text evidence="1">The sequence shown here is derived from an EMBL/GenBank/DDBJ whole genome shotgun (WGS) entry which is preliminary data.</text>
</comment>
<dbReference type="InterPro" id="IPR007460">
    <property type="entry name" value="BrnT_toxin"/>
</dbReference>
<sequence>MMEFEFDPNKNKKNKEKHGIDFNEAQKLWEDPDRIEIPVKYLDEPRYLLIGKINDKHWAAI</sequence>
<organism evidence="1">
    <name type="scientific">Caldithrix abyssi</name>
    <dbReference type="NCBI Taxonomy" id="187145"/>
    <lineage>
        <taxon>Bacteria</taxon>
        <taxon>Pseudomonadati</taxon>
        <taxon>Calditrichota</taxon>
        <taxon>Calditrichia</taxon>
        <taxon>Calditrichales</taxon>
        <taxon>Calditrichaceae</taxon>
        <taxon>Caldithrix</taxon>
    </lineage>
</organism>
<reference evidence="1" key="1">
    <citation type="journal article" date="2020" name="mSystems">
        <title>Genome- and Community-Level Interaction Insights into Carbon Utilization and Element Cycling Functions of Hydrothermarchaeota in Hydrothermal Sediment.</title>
        <authorList>
            <person name="Zhou Z."/>
            <person name="Liu Y."/>
            <person name="Xu W."/>
            <person name="Pan J."/>
            <person name="Luo Z.H."/>
            <person name="Li M."/>
        </authorList>
    </citation>
    <scope>NUCLEOTIDE SEQUENCE [LARGE SCALE GENOMIC DNA]</scope>
    <source>
        <strain evidence="1">HyVt-527</strain>
    </source>
</reference>
<evidence type="ECO:0000313" key="1">
    <source>
        <dbReference type="EMBL" id="HHJ52756.1"/>
    </source>
</evidence>
<gene>
    <name evidence="1" type="ORF">ENJ89_06135</name>
</gene>
<protein>
    <submittedName>
        <fullName evidence="1">BrnT family toxin</fullName>
    </submittedName>
</protein>
<name>A0A7V5PPA8_CALAY</name>
<proteinExistence type="predicted"/>